<accession>G0RY41</accession>
<keyword evidence="2" id="KW-0235">DNA replication</keyword>
<dbReference type="GeneID" id="18254570"/>
<gene>
    <name evidence="8" type="ORF">CTHT_0005320</name>
</gene>
<comment type="subcellular location">
    <subcellularLocation>
        <location evidence="1">Nucleus</location>
    </subcellularLocation>
</comment>
<evidence type="ECO:0000256" key="7">
    <source>
        <dbReference type="SAM" id="MobiDB-lite"/>
    </source>
</evidence>
<evidence type="ECO:0000256" key="5">
    <source>
        <dbReference type="ARBA" id="ARBA00023306"/>
    </source>
</evidence>
<dbReference type="OrthoDB" id="121932at2759"/>
<keyword evidence="4" id="KW-0539">Nucleus</keyword>
<evidence type="ECO:0000256" key="4">
    <source>
        <dbReference type="ARBA" id="ARBA00023242"/>
    </source>
</evidence>
<dbReference type="PANTHER" id="PTHR28605:SF1">
    <property type="entry name" value="CHROMOSOME TRANSMISSION FIDELITY FACTOR 8"/>
    <property type="match status" value="1"/>
</dbReference>
<evidence type="ECO:0008006" key="10">
    <source>
        <dbReference type="Google" id="ProtNLM"/>
    </source>
</evidence>
<dbReference type="GO" id="GO:0003677">
    <property type="term" value="F:DNA binding"/>
    <property type="evidence" value="ECO:0007669"/>
    <property type="project" value="UniProtKB-KW"/>
</dbReference>
<dbReference type="EMBL" id="GL988032">
    <property type="protein sequence ID" value="EGS23827.1"/>
    <property type="molecule type" value="Genomic_DNA"/>
</dbReference>
<dbReference type="PANTHER" id="PTHR28605">
    <property type="entry name" value="CTF8, CHROMOSOME TRANSMISSION FIDELITY FACTOR 8 HOMOLOG (S. CEREVISIAE)"/>
    <property type="match status" value="1"/>
</dbReference>
<evidence type="ECO:0000313" key="9">
    <source>
        <dbReference type="Proteomes" id="UP000008066"/>
    </source>
</evidence>
<evidence type="ECO:0000256" key="2">
    <source>
        <dbReference type="ARBA" id="ARBA00022705"/>
    </source>
</evidence>
<organism evidence="9">
    <name type="scientific">Chaetomium thermophilum (strain DSM 1495 / CBS 144.50 / IMI 039719)</name>
    <name type="common">Thermochaetoides thermophila</name>
    <dbReference type="NCBI Taxonomy" id="759272"/>
    <lineage>
        <taxon>Eukaryota</taxon>
        <taxon>Fungi</taxon>
        <taxon>Dikarya</taxon>
        <taxon>Ascomycota</taxon>
        <taxon>Pezizomycotina</taxon>
        <taxon>Sordariomycetes</taxon>
        <taxon>Sordariomycetidae</taxon>
        <taxon>Sordariales</taxon>
        <taxon>Chaetomiaceae</taxon>
        <taxon>Thermochaetoides</taxon>
    </lineage>
</organism>
<dbReference type="GO" id="GO:0007064">
    <property type="term" value="P:mitotic sister chromatid cohesion"/>
    <property type="evidence" value="ECO:0007669"/>
    <property type="project" value="InterPro"/>
</dbReference>
<dbReference type="Pfam" id="PF09696">
    <property type="entry name" value="Ctf8"/>
    <property type="match status" value="1"/>
</dbReference>
<evidence type="ECO:0000256" key="6">
    <source>
        <dbReference type="ARBA" id="ARBA00038447"/>
    </source>
</evidence>
<dbReference type="RefSeq" id="XP_006691069.1">
    <property type="nucleotide sequence ID" value="XM_006691006.1"/>
</dbReference>
<dbReference type="Proteomes" id="UP000008066">
    <property type="component" value="Unassembled WGS sequence"/>
</dbReference>
<dbReference type="InterPro" id="IPR018607">
    <property type="entry name" value="Ctf8"/>
</dbReference>
<reference evidence="8 9" key="1">
    <citation type="journal article" date="2011" name="Cell">
        <title>Insight into structure and assembly of the nuclear pore complex by utilizing the genome of a eukaryotic thermophile.</title>
        <authorList>
            <person name="Amlacher S."/>
            <person name="Sarges P."/>
            <person name="Flemming D."/>
            <person name="van Noort V."/>
            <person name="Kunze R."/>
            <person name="Devos D.P."/>
            <person name="Arumugam M."/>
            <person name="Bork P."/>
            <person name="Hurt E."/>
        </authorList>
    </citation>
    <scope>NUCLEOTIDE SEQUENCE [LARGE SCALE GENOMIC DNA]</scope>
    <source>
        <strain evidence="9">DSM 1495 / CBS 144.50 / IMI 039719</strain>
    </source>
</reference>
<keyword evidence="9" id="KW-1185">Reference proteome</keyword>
<proteinExistence type="inferred from homology"/>
<evidence type="ECO:0000313" key="8">
    <source>
        <dbReference type="EMBL" id="EGS23827.1"/>
    </source>
</evidence>
<name>G0RY41_CHATD</name>
<dbReference type="eggNOG" id="KOG4487">
    <property type="taxonomic scope" value="Eukaryota"/>
</dbReference>
<comment type="similarity">
    <text evidence="6">Belongs to the CTF8 family.</text>
</comment>
<keyword evidence="3" id="KW-0238">DNA-binding</keyword>
<protein>
    <recommendedName>
        <fullName evidence="10">Chromosome transmission fidelity protein 8</fullName>
    </recommendedName>
</protein>
<dbReference type="GO" id="GO:0006260">
    <property type="term" value="P:DNA replication"/>
    <property type="evidence" value="ECO:0007669"/>
    <property type="project" value="UniProtKB-KW"/>
</dbReference>
<dbReference type="HOGENOM" id="CLU_090690_0_0_1"/>
<feature type="region of interest" description="Disordered" evidence="7">
    <location>
        <begin position="1"/>
        <end position="24"/>
    </location>
</feature>
<evidence type="ECO:0000256" key="1">
    <source>
        <dbReference type="ARBA" id="ARBA00004123"/>
    </source>
</evidence>
<dbReference type="OMA" id="YLYVGKH"/>
<evidence type="ECO:0000256" key="3">
    <source>
        <dbReference type="ARBA" id="ARBA00023125"/>
    </source>
</evidence>
<dbReference type="AlphaFoldDB" id="G0RY41"/>
<dbReference type="STRING" id="759272.G0RY41"/>
<dbReference type="KEGG" id="cthr:CTHT_0005320"/>
<dbReference type="GO" id="GO:0031390">
    <property type="term" value="C:Ctf18 RFC-like complex"/>
    <property type="evidence" value="ECO:0007669"/>
    <property type="project" value="InterPro"/>
</dbReference>
<sequence>MSVRSVSLYPPPPPSIRGQDKPFNPLPHLIRTPSGLALLELQGTINLPGEQQPPQQDCQPQEQDHVPIGRIHFPDYNPNNPSEEGLWMKRVWLYVGKHQRLLGEVKKMPRAMAVVRKRKKEDGNMGQKGEEEAEELEVLEIVKYKLVFSQRPEPVG</sequence>
<keyword evidence="5" id="KW-0131">Cell cycle</keyword>